<gene>
    <name evidence="8" type="ORF">OESDEN_22133</name>
</gene>
<protein>
    <recommendedName>
        <fullName evidence="7">Peptidase M12A domain-containing protein</fullName>
    </recommendedName>
</protein>
<evidence type="ECO:0000256" key="4">
    <source>
        <dbReference type="ARBA" id="ARBA00022833"/>
    </source>
</evidence>
<accession>A0A0B1S428</accession>
<dbReference type="InterPro" id="IPR001506">
    <property type="entry name" value="Peptidase_M12A"/>
</dbReference>
<dbReference type="InterPro" id="IPR000742">
    <property type="entry name" value="EGF"/>
</dbReference>
<dbReference type="GO" id="GO:0004222">
    <property type="term" value="F:metalloendopeptidase activity"/>
    <property type="evidence" value="ECO:0007669"/>
    <property type="project" value="InterPro"/>
</dbReference>
<name>A0A0B1S428_OESDE</name>
<keyword evidence="4" id="KW-0862">Zinc</keyword>
<keyword evidence="2" id="KW-0479">Metal-binding</keyword>
<dbReference type="Gene3D" id="3.40.390.10">
    <property type="entry name" value="Collagenase (Catalytic Domain)"/>
    <property type="match status" value="1"/>
</dbReference>
<dbReference type="PANTHER" id="PTHR10127">
    <property type="entry name" value="DISCOIDIN, CUB, EGF, LAMININ , AND ZINC METALLOPROTEASE DOMAIN CONTAINING"/>
    <property type="match status" value="1"/>
</dbReference>
<dbReference type="EMBL" id="KN609963">
    <property type="protein sequence ID" value="KHJ78247.1"/>
    <property type="molecule type" value="Genomic_DNA"/>
</dbReference>
<dbReference type="AlphaFoldDB" id="A0A0B1S428"/>
<dbReference type="GO" id="GO:0046872">
    <property type="term" value="F:metal ion binding"/>
    <property type="evidence" value="ECO:0007669"/>
    <property type="project" value="UniProtKB-KW"/>
</dbReference>
<evidence type="ECO:0000313" key="9">
    <source>
        <dbReference type="Proteomes" id="UP000053660"/>
    </source>
</evidence>
<organism evidence="8 9">
    <name type="scientific">Oesophagostomum dentatum</name>
    <name type="common">Nodular worm</name>
    <dbReference type="NCBI Taxonomy" id="61180"/>
    <lineage>
        <taxon>Eukaryota</taxon>
        <taxon>Metazoa</taxon>
        <taxon>Ecdysozoa</taxon>
        <taxon>Nematoda</taxon>
        <taxon>Chromadorea</taxon>
        <taxon>Rhabditida</taxon>
        <taxon>Rhabditina</taxon>
        <taxon>Rhabditomorpha</taxon>
        <taxon>Strongyloidea</taxon>
        <taxon>Strongylidae</taxon>
        <taxon>Oesophagostomum</taxon>
    </lineage>
</organism>
<dbReference type="GO" id="GO:0006508">
    <property type="term" value="P:proteolysis"/>
    <property type="evidence" value="ECO:0007669"/>
    <property type="project" value="UniProtKB-KW"/>
</dbReference>
<comment type="caution">
    <text evidence="6">Lacks conserved residue(s) required for the propagation of feature annotation.</text>
</comment>
<proteinExistence type="predicted"/>
<dbReference type="InterPro" id="IPR024079">
    <property type="entry name" value="MetalloPept_cat_dom_sf"/>
</dbReference>
<evidence type="ECO:0000259" key="7">
    <source>
        <dbReference type="PROSITE" id="PS51864"/>
    </source>
</evidence>
<evidence type="ECO:0000256" key="3">
    <source>
        <dbReference type="ARBA" id="ARBA00022801"/>
    </source>
</evidence>
<evidence type="ECO:0000256" key="6">
    <source>
        <dbReference type="PROSITE-ProRule" id="PRU01211"/>
    </source>
</evidence>
<dbReference type="Proteomes" id="UP000053660">
    <property type="component" value="Unassembled WGS sequence"/>
</dbReference>
<evidence type="ECO:0000256" key="1">
    <source>
        <dbReference type="ARBA" id="ARBA00022670"/>
    </source>
</evidence>
<keyword evidence="9" id="KW-1185">Reference proteome</keyword>
<reference evidence="8 9" key="1">
    <citation type="submission" date="2014-03" db="EMBL/GenBank/DDBJ databases">
        <title>Draft genome of the hookworm Oesophagostomum dentatum.</title>
        <authorList>
            <person name="Mitreva M."/>
        </authorList>
    </citation>
    <scope>NUCLEOTIDE SEQUENCE [LARGE SCALE GENOMIC DNA]</scope>
    <source>
        <strain evidence="8 9">OD-Hann</strain>
    </source>
</reference>
<dbReference type="PROSITE" id="PS51864">
    <property type="entry name" value="ASTACIN"/>
    <property type="match status" value="1"/>
</dbReference>
<keyword evidence="5" id="KW-0482">Metalloprotease</keyword>
<dbReference type="PROSITE" id="PS01186">
    <property type="entry name" value="EGF_2"/>
    <property type="match status" value="1"/>
</dbReference>
<keyword evidence="3" id="KW-0378">Hydrolase</keyword>
<feature type="domain" description="Peptidase M12A" evidence="7">
    <location>
        <begin position="1"/>
        <end position="47"/>
    </location>
</feature>
<evidence type="ECO:0000313" key="8">
    <source>
        <dbReference type="EMBL" id="KHJ78247.1"/>
    </source>
</evidence>
<dbReference type="PANTHER" id="PTHR10127:SF780">
    <property type="entry name" value="METALLOENDOPEPTIDASE"/>
    <property type="match status" value="1"/>
</dbReference>
<evidence type="ECO:0000256" key="2">
    <source>
        <dbReference type="ARBA" id="ARBA00022723"/>
    </source>
</evidence>
<sequence>MHYPWRSISSGNKPAILPRGDRYKFTLGSGMISFADLSMMNELYSCKAICKNITDAIVCENGGFPHPRNCSKCLCPGGYGGDNCSERPDNGCGKVLKAERWWQEENVVFKNYKRKYIDGYQKCTYWIKNYSVKLEFSAGVFQAPKGFIVEVKFHPKYFERQEDGCVSAGVEIKTNEDQTLTGYSEAGCFNDRQIYQSTIYEEKFGPVAAYLEKDKDPI</sequence>
<evidence type="ECO:0000256" key="5">
    <source>
        <dbReference type="ARBA" id="ARBA00023049"/>
    </source>
</evidence>
<keyword evidence="1" id="KW-0645">Protease</keyword>